<dbReference type="GeneID" id="78777559"/>
<reference evidence="1 2" key="1">
    <citation type="submission" date="2019-12" db="EMBL/GenBank/DDBJ databases">
        <title>Chromosome-level assembly of the Caenorhabditis remanei genome.</title>
        <authorList>
            <person name="Teterina A.A."/>
            <person name="Willis J.H."/>
            <person name="Phillips P.C."/>
        </authorList>
    </citation>
    <scope>NUCLEOTIDE SEQUENCE [LARGE SCALE GENOMIC DNA]</scope>
    <source>
        <strain evidence="1 2">PX506</strain>
        <tissue evidence="1">Whole organism</tissue>
    </source>
</reference>
<dbReference type="Proteomes" id="UP000483820">
    <property type="component" value="Chromosome X"/>
</dbReference>
<dbReference type="EMBL" id="WUAV01000006">
    <property type="protein sequence ID" value="KAF1746308.1"/>
    <property type="molecule type" value="Genomic_DNA"/>
</dbReference>
<dbReference type="AlphaFoldDB" id="A0A6A5FUK4"/>
<protein>
    <submittedName>
        <fullName evidence="1">Uncharacterized protein</fullName>
    </submittedName>
</protein>
<gene>
    <name evidence="1" type="ORF">GCK72_022761</name>
</gene>
<dbReference type="CTD" id="78777559"/>
<accession>A0A6A5FUK4</accession>
<dbReference type="KEGG" id="crq:GCK72_022761"/>
<evidence type="ECO:0000313" key="2">
    <source>
        <dbReference type="Proteomes" id="UP000483820"/>
    </source>
</evidence>
<name>A0A6A5FUK4_CAERE</name>
<dbReference type="RefSeq" id="XP_053578615.1">
    <property type="nucleotide sequence ID" value="XM_053735049.1"/>
</dbReference>
<organism evidence="1 2">
    <name type="scientific">Caenorhabditis remanei</name>
    <name type="common">Caenorhabditis vulgaris</name>
    <dbReference type="NCBI Taxonomy" id="31234"/>
    <lineage>
        <taxon>Eukaryota</taxon>
        <taxon>Metazoa</taxon>
        <taxon>Ecdysozoa</taxon>
        <taxon>Nematoda</taxon>
        <taxon>Chromadorea</taxon>
        <taxon>Rhabditida</taxon>
        <taxon>Rhabditina</taxon>
        <taxon>Rhabditomorpha</taxon>
        <taxon>Rhabditoidea</taxon>
        <taxon>Rhabditidae</taxon>
        <taxon>Peloderinae</taxon>
        <taxon>Caenorhabditis</taxon>
    </lineage>
</organism>
<proteinExistence type="predicted"/>
<sequence>MAKQIICNFQILTHLHGTMIQFLSKLDGKNGMNRWDSMKNATSFKRNGRLVYAKSILLDLEKTRCKETVYLIDDGVRCLFHHPEKR</sequence>
<evidence type="ECO:0000313" key="1">
    <source>
        <dbReference type="EMBL" id="KAF1746308.1"/>
    </source>
</evidence>
<comment type="caution">
    <text evidence="1">The sequence shown here is derived from an EMBL/GenBank/DDBJ whole genome shotgun (WGS) entry which is preliminary data.</text>
</comment>